<organism evidence="1 2">
    <name type="scientific">Panagrolaimus sp. ES5</name>
    <dbReference type="NCBI Taxonomy" id="591445"/>
    <lineage>
        <taxon>Eukaryota</taxon>
        <taxon>Metazoa</taxon>
        <taxon>Ecdysozoa</taxon>
        <taxon>Nematoda</taxon>
        <taxon>Chromadorea</taxon>
        <taxon>Rhabditida</taxon>
        <taxon>Tylenchina</taxon>
        <taxon>Panagrolaimomorpha</taxon>
        <taxon>Panagrolaimoidea</taxon>
        <taxon>Panagrolaimidae</taxon>
        <taxon>Panagrolaimus</taxon>
    </lineage>
</organism>
<dbReference type="WBParaSite" id="ES5_v2.g12603.t1">
    <property type="protein sequence ID" value="ES5_v2.g12603.t1"/>
    <property type="gene ID" value="ES5_v2.g12603"/>
</dbReference>
<protein>
    <submittedName>
        <fullName evidence="2">Insulin-like domain-containing protein</fullName>
    </submittedName>
</protein>
<evidence type="ECO:0000313" key="2">
    <source>
        <dbReference type="WBParaSite" id="ES5_v2.g12603.t1"/>
    </source>
</evidence>
<sequence>MKTFFFVVLFFAAFAILIADGYESKNDLVLNTWMNEYNKPVQNGGHIRPKRKAARHWCGLHLNKRIAEACPSCNTFLSSTFKRSVNENKNLGKESVAQKCCKKGCTLDDLKQYCC</sequence>
<evidence type="ECO:0000313" key="1">
    <source>
        <dbReference type="Proteomes" id="UP000887579"/>
    </source>
</evidence>
<proteinExistence type="predicted"/>
<reference evidence="2" key="1">
    <citation type="submission" date="2022-11" db="UniProtKB">
        <authorList>
            <consortium name="WormBaseParasite"/>
        </authorList>
    </citation>
    <scope>IDENTIFICATION</scope>
</reference>
<dbReference type="Proteomes" id="UP000887579">
    <property type="component" value="Unplaced"/>
</dbReference>
<accession>A0AC34F6S5</accession>
<name>A0AC34F6S5_9BILA</name>